<protein>
    <submittedName>
        <fullName evidence="2">Alpha/beta hydrolase-fold protein</fullName>
    </submittedName>
</protein>
<dbReference type="SUPFAM" id="SSF53474">
    <property type="entry name" value="alpha/beta-Hydrolases"/>
    <property type="match status" value="1"/>
</dbReference>
<feature type="transmembrane region" description="Helical" evidence="1">
    <location>
        <begin position="12"/>
        <end position="31"/>
    </location>
</feature>
<keyword evidence="1" id="KW-0472">Membrane</keyword>
<keyword evidence="3" id="KW-1185">Reference proteome</keyword>
<accession>A0AA90S7K2</accession>
<organism evidence="2 3">
    <name type="scientific">Tsukamurella strandjordii</name>
    <dbReference type="NCBI Taxonomy" id="147577"/>
    <lineage>
        <taxon>Bacteria</taxon>
        <taxon>Bacillati</taxon>
        <taxon>Actinomycetota</taxon>
        <taxon>Actinomycetes</taxon>
        <taxon>Mycobacteriales</taxon>
        <taxon>Tsukamurellaceae</taxon>
        <taxon>Tsukamurella</taxon>
    </lineage>
</organism>
<feature type="transmembrane region" description="Helical" evidence="1">
    <location>
        <begin position="106"/>
        <end position="127"/>
    </location>
</feature>
<dbReference type="Proteomes" id="UP001178281">
    <property type="component" value="Unassembled WGS sequence"/>
</dbReference>
<dbReference type="InterPro" id="IPR029058">
    <property type="entry name" value="AB_hydrolase_fold"/>
</dbReference>
<dbReference type="AlphaFoldDB" id="A0AA90S7K2"/>
<feature type="transmembrane region" description="Helical" evidence="1">
    <location>
        <begin position="43"/>
        <end position="64"/>
    </location>
</feature>
<dbReference type="Gene3D" id="3.40.50.1820">
    <property type="entry name" value="alpha/beta hydrolase"/>
    <property type="match status" value="1"/>
</dbReference>
<keyword evidence="2" id="KW-0378">Hydrolase</keyword>
<dbReference type="GO" id="GO:0016787">
    <property type="term" value="F:hydrolase activity"/>
    <property type="evidence" value="ECO:0007669"/>
    <property type="project" value="UniProtKB-KW"/>
</dbReference>
<dbReference type="PANTHER" id="PTHR48098">
    <property type="entry name" value="ENTEROCHELIN ESTERASE-RELATED"/>
    <property type="match status" value="1"/>
</dbReference>
<feature type="transmembrane region" description="Helical" evidence="1">
    <location>
        <begin position="76"/>
        <end position="94"/>
    </location>
</feature>
<dbReference type="PANTHER" id="PTHR48098:SF1">
    <property type="entry name" value="DIACYLGLYCEROL ACYLTRANSFERASE_MYCOLYLTRANSFERASE AG85A"/>
    <property type="match status" value="1"/>
</dbReference>
<dbReference type="GO" id="GO:0016747">
    <property type="term" value="F:acyltransferase activity, transferring groups other than amino-acyl groups"/>
    <property type="evidence" value="ECO:0007669"/>
    <property type="project" value="TreeGrafter"/>
</dbReference>
<dbReference type="InterPro" id="IPR000801">
    <property type="entry name" value="Esterase-like"/>
</dbReference>
<dbReference type="InterPro" id="IPR050583">
    <property type="entry name" value="Mycobacterial_A85_antigen"/>
</dbReference>
<reference evidence="2" key="1">
    <citation type="submission" date="2023-08" db="EMBL/GenBank/DDBJ databases">
        <title>The draft genome of Tsukamurella strandjordii strain 050030.</title>
        <authorList>
            <person name="Zhao F."/>
            <person name="Feng Y."/>
            <person name="Zong Z."/>
        </authorList>
    </citation>
    <scope>NUCLEOTIDE SEQUENCE</scope>
    <source>
        <strain evidence="2">050030</strain>
    </source>
</reference>
<dbReference type="RefSeq" id="WP_305110631.1">
    <property type="nucleotide sequence ID" value="NZ_JAUTIX010000002.1"/>
</dbReference>
<gene>
    <name evidence="2" type="ORF">Q7X28_05700</name>
</gene>
<name>A0AA90S7K2_9ACTN</name>
<keyword evidence="1" id="KW-0812">Transmembrane</keyword>
<sequence>MTPLLDVPLTAGMLPVALAVAGAAGLAVLLLGVRRGRPARTIAACIVGAITLTAVLDYLVEYVWRPFPDRLDPAVLLWVAVALTGLLLAAVRIVERRSWRTAAASGTAVVAVFAMAAAEVNIVYSAYPVVEDLMPVEYPNTVPTPAAGTSPARGKVVNATIPATSSKFTARPGLVYFPPAYLSASRERLPVLVLLAGQPGGPRDWFVGGKLARTMDAYAQRHGGVAPVVVVPDATGGPLANPLCADTKRAKAASYLGVDVPAWIRQNLPVNPDPSAWAVGGFSYGGTCALQLATGFPDVYRTFLALSADAEPDLGGPARTISEGFGGDRSAFERNSPLVRMAARTYPDTAGVVVVGTDDPSVQASSVKIRAAAARAGMSVRERRLPGGHSFAVWTPGLATELDWLGQRMGLGD</sequence>
<evidence type="ECO:0000313" key="2">
    <source>
        <dbReference type="EMBL" id="MDP0397415.1"/>
    </source>
</evidence>
<evidence type="ECO:0000313" key="3">
    <source>
        <dbReference type="Proteomes" id="UP001178281"/>
    </source>
</evidence>
<proteinExistence type="predicted"/>
<evidence type="ECO:0000256" key="1">
    <source>
        <dbReference type="SAM" id="Phobius"/>
    </source>
</evidence>
<keyword evidence="1" id="KW-1133">Transmembrane helix</keyword>
<dbReference type="EMBL" id="JAUTIX010000002">
    <property type="protein sequence ID" value="MDP0397415.1"/>
    <property type="molecule type" value="Genomic_DNA"/>
</dbReference>
<comment type="caution">
    <text evidence="2">The sequence shown here is derived from an EMBL/GenBank/DDBJ whole genome shotgun (WGS) entry which is preliminary data.</text>
</comment>
<dbReference type="Pfam" id="PF00756">
    <property type="entry name" value="Esterase"/>
    <property type="match status" value="1"/>
</dbReference>